<sequence>MAGSGQIGERGFARLLMVCAVLAGLFFMHGSPTAAAEGCHGALPTALPGAAAPMSTSMGEGEGEGTTAVAARADSSPAMPRPGTALTAPAVHAGAPSMAHGAMCVSTPARARFLLPAHTLLVAVAVLAVTALGGRAAGRAWARRGQPPPGGRSLLLQVGVART</sequence>
<accession>A0A1H0SPK4</accession>
<keyword evidence="1" id="KW-0472">Membrane</keyword>
<reference evidence="2 3" key="1">
    <citation type="submission" date="2016-10" db="EMBL/GenBank/DDBJ databases">
        <authorList>
            <person name="de Groot N.N."/>
        </authorList>
    </citation>
    <scope>NUCLEOTIDE SEQUENCE [LARGE SCALE GENOMIC DNA]</scope>
    <source>
        <strain evidence="2 3">CGMCC 4.2022</strain>
    </source>
</reference>
<dbReference type="EMBL" id="FNIE01000030">
    <property type="protein sequence ID" value="SDP43178.1"/>
    <property type="molecule type" value="Genomic_DNA"/>
</dbReference>
<evidence type="ECO:0000313" key="2">
    <source>
        <dbReference type="EMBL" id="SDP43178.1"/>
    </source>
</evidence>
<keyword evidence="1" id="KW-0812">Transmembrane</keyword>
<dbReference type="RefSeq" id="WP_245771855.1">
    <property type="nucleotide sequence ID" value="NZ_FNIE01000030.1"/>
</dbReference>
<proteinExistence type="predicted"/>
<organism evidence="2 3">
    <name type="scientific">Actinacidiphila guanduensis</name>
    <dbReference type="NCBI Taxonomy" id="310781"/>
    <lineage>
        <taxon>Bacteria</taxon>
        <taxon>Bacillati</taxon>
        <taxon>Actinomycetota</taxon>
        <taxon>Actinomycetes</taxon>
        <taxon>Kitasatosporales</taxon>
        <taxon>Streptomycetaceae</taxon>
        <taxon>Actinacidiphila</taxon>
    </lineage>
</organism>
<dbReference type="AlphaFoldDB" id="A0A1H0SPK4"/>
<gene>
    <name evidence="2" type="ORF">SAMN05216259_1308</name>
</gene>
<feature type="transmembrane region" description="Helical" evidence="1">
    <location>
        <begin position="113"/>
        <end position="134"/>
    </location>
</feature>
<evidence type="ECO:0000313" key="3">
    <source>
        <dbReference type="Proteomes" id="UP000199341"/>
    </source>
</evidence>
<keyword evidence="3" id="KW-1185">Reference proteome</keyword>
<protein>
    <submittedName>
        <fullName evidence="2">Uncharacterized protein</fullName>
    </submittedName>
</protein>
<dbReference type="Proteomes" id="UP000199341">
    <property type="component" value="Unassembled WGS sequence"/>
</dbReference>
<keyword evidence="1" id="KW-1133">Transmembrane helix</keyword>
<name>A0A1H0SPK4_9ACTN</name>
<evidence type="ECO:0000256" key="1">
    <source>
        <dbReference type="SAM" id="Phobius"/>
    </source>
</evidence>